<dbReference type="RefSeq" id="WP_133245270.1">
    <property type="nucleotide sequence ID" value="NZ_CAJKCJ010000019.1"/>
</dbReference>
<evidence type="ECO:0000256" key="1">
    <source>
        <dbReference type="SAM" id="SignalP"/>
    </source>
</evidence>
<dbReference type="Proteomes" id="UP000245959">
    <property type="component" value="Unassembled WGS sequence"/>
</dbReference>
<name>A0A2U1AI68_9BACT</name>
<protein>
    <submittedName>
        <fullName evidence="3">Uncharacterized protein</fullName>
    </submittedName>
</protein>
<evidence type="ECO:0000313" key="3">
    <source>
        <dbReference type="EMBL" id="PVY36104.1"/>
    </source>
</evidence>
<reference evidence="3 4" key="1">
    <citation type="submission" date="2018-04" db="EMBL/GenBank/DDBJ databases">
        <title>Genomic Encyclopedia of Type Strains, Phase IV (KMG-IV): sequencing the most valuable type-strain genomes for metagenomic binning, comparative biology and taxonomic classification.</title>
        <authorList>
            <person name="Goeker M."/>
        </authorList>
    </citation>
    <scope>NUCLEOTIDE SEQUENCE [LARGE SCALE GENOMIC DNA]</scope>
    <source>
        <strain evidence="3 4">DSM 14823</strain>
    </source>
</reference>
<reference evidence="2 5" key="2">
    <citation type="submission" date="2020-04" db="EMBL/GenBank/DDBJ databases">
        <authorList>
            <person name="Hitch T.C.A."/>
            <person name="Wylensek D."/>
            <person name="Clavel T."/>
        </authorList>
    </citation>
    <scope>NUCLEOTIDE SEQUENCE [LARGE SCALE GENOMIC DNA]</scope>
    <source>
        <strain evidence="2 5">COR2-253-APC-1A</strain>
    </source>
</reference>
<organism evidence="3 4">
    <name type="scientific">Victivallis vadensis</name>
    <dbReference type="NCBI Taxonomy" id="172901"/>
    <lineage>
        <taxon>Bacteria</taxon>
        <taxon>Pseudomonadati</taxon>
        <taxon>Lentisphaerota</taxon>
        <taxon>Lentisphaeria</taxon>
        <taxon>Victivallales</taxon>
        <taxon>Victivallaceae</taxon>
        <taxon>Victivallis</taxon>
    </lineage>
</organism>
<comment type="caution">
    <text evidence="3">The sequence shown here is derived from an EMBL/GenBank/DDBJ whole genome shotgun (WGS) entry which is preliminary data.</text>
</comment>
<gene>
    <name evidence="3" type="ORF">C8D82_13619</name>
    <name evidence="2" type="ORF">HF882_02060</name>
</gene>
<evidence type="ECO:0000313" key="2">
    <source>
        <dbReference type="EMBL" id="NMD85361.1"/>
    </source>
</evidence>
<dbReference type="EMBL" id="JABAEW010000002">
    <property type="protein sequence ID" value="NMD85361.1"/>
    <property type="molecule type" value="Genomic_DNA"/>
</dbReference>
<proteinExistence type="predicted"/>
<accession>A0A2U1AI68</accession>
<dbReference type="EMBL" id="QEKH01000036">
    <property type="protein sequence ID" value="PVY36104.1"/>
    <property type="molecule type" value="Genomic_DNA"/>
</dbReference>
<keyword evidence="1" id="KW-0732">Signal</keyword>
<dbReference type="Proteomes" id="UP000576225">
    <property type="component" value="Unassembled WGS sequence"/>
</dbReference>
<dbReference type="AlphaFoldDB" id="A0A2U1AI68"/>
<feature type="signal peptide" evidence="1">
    <location>
        <begin position="1"/>
        <end position="20"/>
    </location>
</feature>
<evidence type="ECO:0000313" key="5">
    <source>
        <dbReference type="Proteomes" id="UP000576225"/>
    </source>
</evidence>
<sequence>MKKFFLAALFSAAVLLSVSAETVPFRSGELLAAELSTVRPKINNFDKFAYPETFEKPIYAVLVVRLAPGRTLSNYDYSIDAFGVTSPCIAIKAGNGDFDSGRREIREVKKGEKYSLLFLLNGSLVGLTPQEKLILKCNFPPAERAEQTIFLNNLGSRPFTAPGRIPDAGIMKVN</sequence>
<evidence type="ECO:0000313" key="4">
    <source>
        <dbReference type="Proteomes" id="UP000245959"/>
    </source>
</evidence>
<feature type="chain" id="PRO_5041163501" evidence="1">
    <location>
        <begin position="21"/>
        <end position="174"/>
    </location>
</feature>
<keyword evidence="4" id="KW-1185">Reference proteome</keyword>
<dbReference type="GeneID" id="78296817"/>